<keyword evidence="7 10" id="KW-0238">DNA-binding</keyword>
<dbReference type="InterPro" id="IPR044068">
    <property type="entry name" value="CB"/>
</dbReference>
<dbReference type="PANTHER" id="PTHR30349:SF81">
    <property type="entry name" value="TYROSINE RECOMBINASE XERC"/>
    <property type="match status" value="1"/>
</dbReference>
<dbReference type="InterPro" id="IPR013762">
    <property type="entry name" value="Integrase-like_cat_sf"/>
</dbReference>
<dbReference type="EMBL" id="CP098251">
    <property type="protein sequence ID" value="WAV91897.1"/>
    <property type="molecule type" value="Genomic_DNA"/>
</dbReference>
<dbReference type="Proteomes" id="UP001164819">
    <property type="component" value="Chromosome"/>
</dbReference>
<gene>
    <name evidence="10 14" type="primary">xerC</name>
    <name evidence="14" type="ORF">NB646_03980</name>
</gene>
<dbReference type="InterPro" id="IPR010998">
    <property type="entry name" value="Integrase_recombinase_N"/>
</dbReference>
<dbReference type="GO" id="GO:0007059">
    <property type="term" value="P:chromosome segregation"/>
    <property type="evidence" value="ECO:0007669"/>
    <property type="project" value="UniProtKB-UniRule"/>
</dbReference>
<evidence type="ECO:0000259" key="13">
    <source>
        <dbReference type="PROSITE" id="PS51900"/>
    </source>
</evidence>
<keyword evidence="8 10" id="KW-0233">DNA recombination</keyword>
<keyword evidence="5 10" id="KW-0159">Chromosome partition</keyword>
<reference evidence="14" key="1">
    <citation type="journal article" date="2022" name="Front. Microbiol.">
        <title>New perspectives on an old grouping: The genomic and phenotypic variability of Oxalobacter formigenes and the implications for calcium oxalate stone prevention.</title>
        <authorList>
            <person name="Chmiel J.A."/>
            <person name="Carr C."/>
            <person name="Stuivenberg G.A."/>
            <person name="Venema R."/>
            <person name="Chanyi R.M."/>
            <person name="Al K.F."/>
            <person name="Giguere D."/>
            <person name="Say H."/>
            <person name="Akouris P.P."/>
            <person name="Dominguez Romero S.A."/>
            <person name="Kwong A."/>
            <person name="Tai V."/>
            <person name="Koval S.F."/>
            <person name="Razvi H."/>
            <person name="Bjazevic J."/>
            <person name="Burton J.P."/>
        </authorList>
    </citation>
    <scope>NUCLEOTIDE SEQUENCE</scope>
    <source>
        <strain evidence="14">OxK</strain>
    </source>
</reference>
<keyword evidence="3 10" id="KW-0963">Cytoplasm</keyword>
<organism evidence="14">
    <name type="scientific">Oxalobacter aliiformigenes</name>
    <dbReference type="NCBI Taxonomy" id="2946593"/>
    <lineage>
        <taxon>Bacteria</taxon>
        <taxon>Pseudomonadati</taxon>
        <taxon>Pseudomonadota</taxon>
        <taxon>Betaproteobacteria</taxon>
        <taxon>Burkholderiales</taxon>
        <taxon>Oxalobacteraceae</taxon>
        <taxon>Oxalobacter</taxon>
    </lineage>
</organism>
<comment type="subcellular location">
    <subcellularLocation>
        <location evidence="1 10">Cytoplasm</location>
    </subcellularLocation>
</comment>
<feature type="domain" description="Tyr recombinase" evidence="12">
    <location>
        <begin position="112"/>
        <end position="316"/>
    </location>
</feature>
<dbReference type="RefSeq" id="WP_269316248.1">
    <property type="nucleotide sequence ID" value="NZ_CP098251.1"/>
</dbReference>
<accession>A0A9E9LCJ5</accession>
<dbReference type="InterPro" id="IPR011010">
    <property type="entry name" value="DNA_brk_join_enz"/>
</dbReference>
<dbReference type="InterPro" id="IPR023009">
    <property type="entry name" value="Tyrosine_recombinase_XerC/XerD"/>
</dbReference>
<comment type="similarity">
    <text evidence="2 10">Belongs to the 'phage' integrase family. XerC subfamily.</text>
</comment>
<evidence type="ECO:0000256" key="7">
    <source>
        <dbReference type="ARBA" id="ARBA00023125"/>
    </source>
</evidence>
<dbReference type="InterPro" id="IPR011931">
    <property type="entry name" value="Recomb_XerC"/>
</dbReference>
<evidence type="ECO:0000313" key="14">
    <source>
        <dbReference type="EMBL" id="WAV91897.1"/>
    </source>
</evidence>
<evidence type="ECO:0000256" key="9">
    <source>
        <dbReference type="ARBA" id="ARBA00023306"/>
    </source>
</evidence>
<sequence>MDKNSTGNPGNNIADRYLDMLSGQRKLSDNTVENYRRDLEQLAELAGKTALISLSSADIRRFISQLHAGGLSPRSLGRKLSAWRGLFQWLVEESVINTNPAEDIHAPKKDKPLPKALAVDDAVRLVSADSGREHVSEAGKISALCDHAMFELLYSSGLRVSELTGLDIHSVRQSGYTSTGWIDLNEKEVTVTGKGSKTRIVPVGDAAVAAIEKWLAVRDRFTRPDTNQNDTYALFLNSRGHRMSVRLVQLRIKDHTRRLGLPINVHPHILRHSFASHILQSSGDLRAVQEMLGHASIASTQVYTALDFQHLAKVYDSAHPRARAGKKENS</sequence>
<dbReference type="InterPro" id="IPR004107">
    <property type="entry name" value="Integrase_SAM-like_N"/>
</dbReference>
<dbReference type="CDD" id="cd00798">
    <property type="entry name" value="INT_XerDC_C"/>
    <property type="match status" value="1"/>
</dbReference>
<dbReference type="GO" id="GO:0006313">
    <property type="term" value="P:DNA transposition"/>
    <property type="evidence" value="ECO:0007669"/>
    <property type="project" value="UniProtKB-UniRule"/>
</dbReference>
<dbReference type="PROSITE" id="PS51900">
    <property type="entry name" value="CB"/>
    <property type="match status" value="1"/>
</dbReference>
<dbReference type="Gene3D" id="1.10.150.130">
    <property type="match status" value="1"/>
</dbReference>
<evidence type="ECO:0000256" key="6">
    <source>
        <dbReference type="ARBA" id="ARBA00022908"/>
    </source>
</evidence>
<dbReference type="GO" id="GO:0051301">
    <property type="term" value="P:cell division"/>
    <property type="evidence" value="ECO:0007669"/>
    <property type="project" value="UniProtKB-UniRule"/>
</dbReference>
<dbReference type="Pfam" id="PF02899">
    <property type="entry name" value="Phage_int_SAM_1"/>
    <property type="match status" value="1"/>
</dbReference>
<keyword evidence="4 10" id="KW-0132">Cell division</keyword>
<feature type="active site" evidence="10">
    <location>
        <position position="159"/>
    </location>
</feature>
<dbReference type="HAMAP" id="MF_01808">
    <property type="entry name" value="Recomb_XerC_XerD"/>
    <property type="match status" value="1"/>
</dbReference>
<evidence type="ECO:0000256" key="2">
    <source>
        <dbReference type="ARBA" id="ARBA00006657"/>
    </source>
</evidence>
<evidence type="ECO:0000256" key="1">
    <source>
        <dbReference type="ARBA" id="ARBA00004496"/>
    </source>
</evidence>
<name>A0A9E9LCJ5_9BURK</name>
<dbReference type="InterPro" id="IPR002104">
    <property type="entry name" value="Integrase_catalytic"/>
</dbReference>
<keyword evidence="6 10" id="KW-0229">DNA integration</keyword>
<comment type="subunit">
    <text evidence="10">Forms a cyclic heterotetrameric complex composed of two molecules of XerC and two molecules of XerD.</text>
</comment>
<feature type="active site" evidence="10">
    <location>
        <position position="194"/>
    </location>
</feature>
<evidence type="ECO:0000256" key="4">
    <source>
        <dbReference type="ARBA" id="ARBA00022618"/>
    </source>
</evidence>
<evidence type="ECO:0000256" key="3">
    <source>
        <dbReference type="ARBA" id="ARBA00022490"/>
    </source>
</evidence>
<evidence type="ECO:0000259" key="12">
    <source>
        <dbReference type="PROSITE" id="PS51898"/>
    </source>
</evidence>
<feature type="active site" description="O-(3'-phospho-DNA)-tyrosine intermediate" evidence="10">
    <location>
        <position position="303"/>
    </location>
</feature>
<feature type="domain" description="Core-binding (CB)" evidence="13">
    <location>
        <begin position="8"/>
        <end position="91"/>
    </location>
</feature>
<dbReference type="Gene3D" id="1.10.443.10">
    <property type="entry name" value="Intergrase catalytic core"/>
    <property type="match status" value="1"/>
</dbReference>
<evidence type="ECO:0000256" key="5">
    <source>
        <dbReference type="ARBA" id="ARBA00022829"/>
    </source>
</evidence>
<dbReference type="GO" id="GO:0003677">
    <property type="term" value="F:DNA binding"/>
    <property type="evidence" value="ECO:0007669"/>
    <property type="project" value="UniProtKB-UniRule"/>
</dbReference>
<feature type="active site" evidence="10">
    <location>
        <position position="271"/>
    </location>
</feature>
<dbReference type="InterPro" id="IPR050090">
    <property type="entry name" value="Tyrosine_recombinase_XerCD"/>
</dbReference>
<feature type="active site" evidence="10">
    <location>
        <position position="268"/>
    </location>
</feature>
<dbReference type="GO" id="GO:0009037">
    <property type="term" value="F:tyrosine-based site-specific recombinase activity"/>
    <property type="evidence" value="ECO:0007669"/>
    <property type="project" value="UniProtKB-UniRule"/>
</dbReference>
<keyword evidence="9 10" id="KW-0131">Cell cycle</keyword>
<dbReference type="SUPFAM" id="SSF56349">
    <property type="entry name" value="DNA breaking-rejoining enzymes"/>
    <property type="match status" value="1"/>
</dbReference>
<evidence type="ECO:0000256" key="8">
    <source>
        <dbReference type="ARBA" id="ARBA00023172"/>
    </source>
</evidence>
<dbReference type="PANTHER" id="PTHR30349">
    <property type="entry name" value="PHAGE INTEGRASE-RELATED"/>
    <property type="match status" value="1"/>
</dbReference>
<dbReference type="Pfam" id="PF00589">
    <property type="entry name" value="Phage_integrase"/>
    <property type="match status" value="1"/>
</dbReference>
<dbReference type="NCBIfam" id="TIGR02224">
    <property type="entry name" value="recomb_XerC"/>
    <property type="match status" value="1"/>
</dbReference>
<dbReference type="AlphaFoldDB" id="A0A9E9LCJ5"/>
<evidence type="ECO:0000256" key="10">
    <source>
        <dbReference type="HAMAP-Rule" id="MF_01808"/>
    </source>
</evidence>
<comment type="function">
    <text evidence="10">Site-specific tyrosine recombinase, which acts by catalyzing the cutting and rejoining of the recombining DNA molecules. The XerC-XerD complex is essential to convert dimers of the bacterial chromosome into monomers to permit their segregation at cell division. It also contributes to the segregational stability of plasmids.</text>
</comment>
<proteinExistence type="inferred from homology"/>
<evidence type="ECO:0000256" key="11">
    <source>
        <dbReference type="NCBIfam" id="TIGR02224"/>
    </source>
</evidence>
<dbReference type="GO" id="GO:0005737">
    <property type="term" value="C:cytoplasm"/>
    <property type="evidence" value="ECO:0007669"/>
    <property type="project" value="UniProtKB-SubCell"/>
</dbReference>
<dbReference type="PROSITE" id="PS51898">
    <property type="entry name" value="TYR_RECOMBINASE"/>
    <property type="match status" value="1"/>
</dbReference>
<protein>
    <recommendedName>
        <fullName evidence="10 11">Tyrosine recombinase XerC</fullName>
    </recommendedName>
</protein>
<feature type="active site" evidence="10">
    <location>
        <position position="294"/>
    </location>
</feature>